<dbReference type="PANTHER" id="PTHR32227">
    <property type="entry name" value="GLUCAN ENDO-1,3-BETA-GLUCOSIDASE BG1-RELATED-RELATED"/>
    <property type="match status" value="1"/>
</dbReference>
<dbReference type="InterPro" id="IPR017853">
    <property type="entry name" value="GH"/>
</dbReference>
<feature type="transmembrane region" description="Helical" evidence="5">
    <location>
        <begin position="403"/>
        <end position="429"/>
    </location>
</feature>
<dbReference type="SUPFAM" id="SSF51445">
    <property type="entry name" value="(Trans)glycosidases"/>
    <property type="match status" value="1"/>
</dbReference>
<sequence>MVKIFTLIKAILYVENIYLSGCQLIYQIVNRINNLPPIQETMSQTLPLITTFILLLLLTTTVTATTIGVTYTQTPTSPPPQQLIPLIQTLHITSIRLVNPNPNTIKSFTHTNISLFITIPNTLIPALSSNISSANLWLYQHVIPFYPRARISAISVGTNLLSHGDFTTLDMIVPAIRNVRNALNDIGIDKITVSTTFSFLNIMTTSFPPSSAEFQEPVNRVVIKPLLEFLTETNSSFFVSLFPYYVYKLRPEIPIGFALFQEHAFNFREDTVTGVRYRNLFDQMVDAVIAAMAVAGHENIPIIVTETGWPCYDPLNEGEARVVYSGMYLRGLLSHLNSGRGTPLRKEGPSEVYVYEMFDTNDTVSKGLSGDGIGVNWGFCYANMSTKFEINFSNGSSVVTTNWVVKMFFVLFVGINCFSFGLGLSRLLIV</sequence>
<comment type="caution">
    <text evidence="6">The sequence shown here is derived from an EMBL/GenBank/DDBJ whole genome shotgun (WGS) entry which is preliminary data.</text>
</comment>
<keyword evidence="5" id="KW-0472">Membrane</keyword>
<dbReference type="OrthoDB" id="1293114at2759"/>
<dbReference type="InterPro" id="IPR044965">
    <property type="entry name" value="Glyco_hydro_17_plant"/>
</dbReference>
<dbReference type="STRING" id="35608.A0A2U1MV32"/>
<evidence type="ECO:0000313" key="6">
    <source>
        <dbReference type="EMBL" id="PWA65109.1"/>
    </source>
</evidence>
<dbReference type="GO" id="GO:0004553">
    <property type="term" value="F:hydrolase activity, hydrolyzing O-glycosyl compounds"/>
    <property type="evidence" value="ECO:0007669"/>
    <property type="project" value="InterPro"/>
</dbReference>
<gene>
    <name evidence="6" type="ORF">CTI12_AA338550</name>
</gene>
<keyword evidence="2 6" id="KW-0378">Hydrolase</keyword>
<evidence type="ECO:0000256" key="1">
    <source>
        <dbReference type="ARBA" id="ARBA00008773"/>
    </source>
</evidence>
<keyword evidence="5" id="KW-0812">Transmembrane</keyword>
<evidence type="ECO:0000256" key="2">
    <source>
        <dbReference type="ARBA" id="ARBA00022801"/>
    </source>
</evidence>
<keyword evidence="7" id="KW-1185">Reference proteome</keyword>
<feature type="transmembrane region" description="Helical" evidence="5">
    <location>
        <begin position="48"/>
        <end position="71"/>
    </location>
</feature>
<evidence type="ECO:0000256" key="5">
    <source>
        <dbReference type="SAM" id="Phobius"/>
    </source>
</evidence>
<accession>A0A2U1MV32</accession>
<dbReference type="InterPro" id="IPR000490">
    <property type="entry name" value="Glyco_hydro_17"/>
</dbReference>
<protein>
    <submittedName>
        <fullName evidence="6">Glycoside hydrolase, catalytic domain-containing protein</fullName>
    </submittedName>
</protein>
<dbReference type="Pfam" id="PF00332">
    <property type="entry name" value="Glyco_hydro_17"/>
    <property type="match status" value="1"/>
</dbReference>
<dbReference type="Gene3D" id="3.20.20.80">
    <property type="entry name" value="Glycosidases"/>
    <property type="match status" value="1"/>
</dbReference>
<comment type="similarity">
    <text evidence="1 4">Belongs to the glycosyl hydrolase 17 family.</text>
</comment>
<keyword evidence="3" id="KW-0326">Glycosidase</keyword>
<evidence type="ECO:0000256" key="4">
    <source>
        <dbReference type="RuleBase" id="RU004335"/>
    </source>
</evidence>
<dbReference type="GO" id="GO:0005975">
    <property type="term" value="P:carbohydrate metabolic process"/>
    <property type="evidence" value="ECO:0007669"/>
    <property type="project" value="InterPro"/>
</dbReference>
<evidence type="ECO:0000313" key="7">
    <source>
        <dbReference type="Proteomes" id="UP000245207"/>
    </source>
</evidence>
<dbReference type="AlphaFoldDB" id="A0A2U1MV32"/>
<proteinExistence type="inferred from homology"/>
<organism evidence="6 7">
    <name type="scientific">Artemisia annua</name>
    <name type="common">Sweet wormwood</name>
    <dbReference type="NCBI Taxonomy" id="35608"/>
    <lineage>
        <taxon>Eukaryota</taxon>
        <taxon>Viridiplantae</taxon>
        <taxon>Streptophyta</taxon>
        <taxon>Embryophyta</taxon>
        <taxon>Tracheophyta</taxon>
        <taxon>Spermatophyta</taxon>
        <taxon>Magnoliopsida</taxon>
        <taxon>eudicotyledons</taxon>
        <taxon>Gunneridae</taxon>
        <taxon>Pentapetalae</taxon>
        <taxon>asterids</taxon>
        <taxon>campanulids</taxon>
        <taxon>Asterales</taxon>
        <taxon>Asteraceae</taxon>
        <taxon>Asteroideae</taxon>
        <taxon>Anthemideae</taxon>
        <taxon>Artemisiinae</taxon>
        <taxon>Artemisia</taxon>
    </lineage>
</organism>
<evidence type="ECO:0000256" key="3">
    <source>
        <dbReference type="ARBA" id="ARBA00023295"/>
    </source>
</evidence>
<keyword evidence="5" id="KW-1133">Transmembrane helix</keyword>
<dbReference type="Proteomes" id="UP000245207">
    <property type="component" value="Unassembled WGS sequence"/>
</dbReference>
<name>A0A2U1MV32_ARTAN</name>
<reference evidence="6 7" key="1">
    <citation type="journal article" date="2018" name="Mol. Plant">
        <title>The genome of Artemisia annua provides insight into the evolution of Asteraceae family and artemisinin biosynthesis.</title>
        <authorList>
            <person name="Shen Q."/>
            <person name="Zhang L."/>
            <person name="Liao Z."/>
            <person name="Wang S."/>
            <person name="Yan T."/>
            <person name="Shi P."/>
            <person name="Liu M."/>
            <person name="Fu X."/>
            <person name="Pan Q."/>
            <person name="Wang Y."/>
            <person name="Lv Z."/>
            <person name="Lu X."/>
            <person name="Zhang F."/>
            <person name="Jiang W."/>
            <person name="Ma Y."/>
            <person name="Chen M."/>
            <person name="Hao X."/>
            <person name="Li L."/>
            <person name="Tang Y."/>
            <person name="Lv G."/>
            <person name="Zhou Y."/>
            <person name="Sun X."/>
            <person name="Brodelius P.E."/>
            <person name="Rose J.K.C."/>
            <person name="Tang K."/>
        </authorList>
    </citation>
    <scope>NUCLEOTIDE SEQUENCE [LARGE SCALE GENOMIC DNA]</scope>
    <source>
        <strain evidence="7">cv. Huhao1</strain>
        <tissue evidence="6">Leaf</tissue>
    </source>
</reference>
<dbReference type="EMBL" id="PKPP01004286">
    <property type="protein sequence ID" value="PWA65109.1"/>
    <property type="molecule type" value="Genomic_DNA"/>
</dbReference>